<gene>
    <name evidence="1" type="ORF">AVEN_232551_1</name>
</gene>
<keyword evidence="2" id="KW-1185">Reference proteome</keyword>
<dbReference type="Proteomes" id="UP000499080">
    <property type="component" value="Unassembled WGS sequence"/>
</dbReference>
<sequence length="44" mass="5011">MATRSHSLEGKTPSWAIRHAVSRFPKKGWNKNCLCPVSQLLKMD</sequence>
<accession>A0A4Y1ZTF7</accession>
<protein>
    <submittedName>
        <fullName evidence="1">Uncharacterized protein</fullName>
    </submittedName>
</protein>
<evidence type="ECO:0000313" key="1">
    <source>
        <dbReference type="EMBL" id="GBL67078.1"/>
    </source>
</evidence>
<proteinExistence type="predicted"/>
<dbReference type="AlphaFoldDB" id="A0A4Y1ZTF7"/>
<feature type="non-terminal residue" evidence="1">
    <location>
        <position position="44"/>
    </location>
</feature>
<evidence type="ECO:0000313" key="2">
    <source>
        <dbReference type="Proteomes" id="UP000499080"/>
    </source>
</evidence>
<name>A0A4Y1ZTF7_ARAVE</name>
<reference evidence="1 2" key="1">
    <citation type="journal article" date="2019" name="Sci. Rep.">
        <title>Orb-weaving spider Araneus ventricosus genome elucidates the spidroin gene catalogue.</title>
        <authorList>
            <person name="Kono N."/>
            <person name="Nakamura H."/>
            <person name="Ohtoshi R."/>
            <person name="Moran D.A.P."/>
            <person name="Shinohara A."/>
            <person name="Yoshida Y."/>
            <person name="Fujiwara M."/>
            <person name="Mori M."/>
            <person name="Tomita M."/>
            <person name="Arakawa K."/>
        </authorList>
    </citation>
    <scope>NUCLEOTIDE SEQUENCE [LARGE SCALE GENOMIC DNA]</scope>
</reference>
<comment type="caution">
    <text evidence="1">The sequence shown here is derived from an EMBL/GenBank/DDBJ whole genome shotgun (WGS) entry which is preliminary data.</text>
</comment>
<organism evidence="1 2">
    <name type="scientific">Araneus ventricosus</name>
    <name type="common">Orbweaver spider</name>
    <name type="synonym">Epeira ventricosa</name>
    <dbReference type="NCBI Taxonomy" id="182803"/>
    <lineage>
        <taxon>Eukaryota</taxon>
        <taxon>Metazoa</taxon>
        <taxon>Ecdysozoa</taxon>
        <taxon>Arthropoda</taxon>
        <taxon>Chelicerata</taxon>
        <taxon>Arachnida</taxon>
        <taxon>Araneae</taxon>
        <taxon>Araneomorphae</taxon>
        <taxon>Entelegynae</taxon>
        <taxon>Araneoidea</taxon>
        <taxon>Araneidae</taxon>
        <taxon>Araneus</taxon>
    </lineage>
</organism>
<dbReference type="EMBL" id="BGPR01153282">
    <property type="protein sequence ID" value="GBL67078.1"/>
    <property type="molecule type" value="Genomic_DNA"/>
</dbReference>